<dbReference type="InterPro" id="IPR009057">
    <property type="entry name" value="Homeodomain-like_sf"/>
</dbReference>
<dbReference type="Proteomes" id="UP001371456">
    <property type="component" value="Unassembled WGS sequence"/>
</dbReference>
<organism evidence="8 9">
    <name type="scientific">Solanum bulbocastanum</name>
    <name type="common">Wild potato</name>
    <dbReference type="NCBI Taxonomy" id="147425"/>
    <lineage>
        <taxon>Eukaryota</taxon>
        <taxon>Viridiplantae</taxon>
        <taxon>Streptophyta</taxon>
        <taxon>Embryophyta</taxon>
        <taxon>Tracheophyta</taxon>
        <taxon>Spermatophyta</taxon>
        <taxon>Magnoliopsida</taxon>
        <taxon>eudicotyledons</taxon>
        <taxon>Gunneridae</taxon>
        <taxon>Pentapetalae</taxon>
        <taxon>asterids</taxon>
        <taxon>lamiids</taxon>
        <taxon>Solanales</taxon>
        <taxon>Solanaceae</taxon>
        <taxon>Solanoideae</taxon>
        <taxon>Solaneae</taxon>
        <taxon>Solanum</taxon>
    </lineage>
</organism>
<evidence type="ECO:0000256" key="6">
    <source>
        <dbReference type="SAM" id="Phobius"/>
    </source>
</evidence>
<dbReference type="GO" id="GO:0009736">
    <property type="term" value="P:cytokinin-activated signaling pathway"/>
    <property type="evidence" value="ECO:0007669"/>
    <property type="project" value="InterPro"/>
</dbReference>
<dbReference type="Gene3D" id="1.10.10.60">
    <property type="entry name" value="Homeodomain-like"/>
    <property type="match status" value="1"/>
</dbReference>
<name>A0AAN8TQY4_SOLBU</name>
<dbReference type="InterPro" id="IPR045279">
    <property type="entry name" value="ARR-like"/>
</dbReference>
<dbReference type="SUPFAM" id="SSF52172">
    <property type="entry name" value="CheY-like"/>
    <property type="match status" value="1"/>
</dbReference>
<evidence type="ECO:0000256" key="4">
    <source>
        <dbReference type="ARBA" id="ARBA00023242"/>
    </source>
</evidence>
<dbReference type="Pfam" id="PF00072">
    <property type="entry name" value="Response_reg"/>
    <property type="match status" value="1"/>
</dbReference>
<dbReference type="AlphaFoldDB" id="A0AAN8TQY4"/>
<dbReference type="InterPro" id="IPR001789">
    <property type="entry name" value="Sig_transdc_resp-reg_receiver"/>
</dbReference>
<reference evidence="8 9" key="1">
    <citation type="submission" date="2024-02" db="EMBL/GenBank/DDBJ databases">
        <title>de novo genome assembly of Solanum bulbocastanum strain 11H21.</title>
        <authorList>
            <person name="Hosaka A.J."/>
        </authorList>
    </citation>
    <scope>NUCLEOTIDE SEQUENCE [LARGE SCALE GENOMIC DNA]</scope>
    <source>
        <tissue evidence="8">Young leaves</tissue>
    </source>
</reference>
<comment type="caution">
    <text evidence="5">Lacks conserved residue(s) required for the propagation of feature annotation.</text>
</comment>
<dbReference type="InterPro" id="IPR006447">
    <property type="entry name" value="Myb_dom_plants"/>
</dbReference>
<dbReference type="PROSITE" id="PS50110">
    <property type="entry name" value="RESPONSE_REGULATORY"/>
    <property type="match status" value="1"/>
</dbReference>
<proteinExistence type="predicted"/>
<evidence type="ECO:0000313" key="9">
    <source>
        <dbReference type="Proteomes" id="UP001371456"/>
    </source>
</evidence>
<evidence type="ECO:0000259" key="7">
    <source>
        <dbReference type="PROSITE" id="PS50110"/>
    </source>
</evidence>
<evidence type="ECO:0000256" key="1">
    <source>
        <dbReference type="ARBA" id="ARBA00023012"/>
    </source>
</evidence>
<comment type="caution">
    <text evidence="8">The sequence shown here is derived from an EMBL/GenBank/DDBJ whole genome shotgun (WGS) entry which is preliminary data.</text>
</comment>
<evidence type="ECO:0000256" key="2">
    <source>
        <dbReference type="ARBA" id="ARBA00023015"/>
    </source>
</evidence>
<evidence type="ECO:0000313" key="8">
    <source>
        <dbReference type="EMBL" id="KAK6791580.1"/>
    </source>
</evidence>
<accession>A0AAN8TQY4</accession>
<dbReference type="PANTHER" id="PTHR43874">
    <property type="entry name" value="TWO-COMPONENT RESPONSE REGULATOR"/>
    <property type="match status" value="1"/>
</dbReference>
<gene>
    <name evidence="8" type="ORF">RDI58_010661</name>
</gene>
<dbReference type="EMBL" id="JBANQN010000004">
    <property type="protein sequence ID" value="KAK6791580.1"/>
    <property type="molecule type" value="Genomic_DNA"/>
</dbReference>
<dbReference type="Gene3D" id="3.40.50.2300">
    <property type="match status" value="1"/>
</dbReference>
<keyword evidence="9" id="KW-1185">Reference proteome</keyword>
<dbReference type="NCBIfam" id="TIGR01557">
    <property type="entry name" value="myb_SHAQKYF"/>
    <property type="match status" value="1"/>
</dbReference>
<dbReference type="PANTHER" id="PTHR43874:SF19">
    <property type="entry name" value="RESPONSE REGULATOR 23-RELATED"/>
    <property type="match status" value="1"/>
</dbReference>
<evidence type="ECO:0000256" key="3">
    <source>
        <dbReference type="ARBA" id="ARBA00023163"/>
    </source>
</evidence>
<keyword evidence="6" id="KW-0812">Transmembrane</keyword>
<keyword evidence="1" id="KW-0902">Two-component regulatory system</keyword>
<keyword evidence="2" id="KW-0805">Transcription regulation</keyword>
<feature type="transmembrane region" description="Helical" evidence="6">
    <location>
        <begin position="6"/>
        <end position="27"/>
    </location>
</feature>
<dbReference type="InterPro" id="IPR011006">
    <property type="entry name" value="CheY-like_superfamily"/>
</dbReference>
<dbReference type="SUPFAM" id="SSF46689">
    <property type="entry name" value="Homeodomain-like"/>
    <property type="match status" value="1"/>
</dbReference>
<keyword evidence="3" id="KW-0804">Transcription</keyword>
<evidence type="ECO:0000256" key="5">
    <source>
        <dbReference type="PROSITE-ProRule" id="PRU00169"/>
    </source>
</evidence>
<sequence>MILEMFLYVLAIIYFYTFIIIEFALFYSVMLVKSSKDALSVLQSSSLSFDLVITEVHIPEMNDFQLQQEIAKDLCIPVISDENDFTAVKALESGVVFFILKLVSQDDIHYLWEYATLRKKNHIGKRVAKRDKSARKYDETENKHSLVPPTKKSRIVWTDSLHEKFLKAITTLGMRAYPKKIVELMDVPELTSRHIAYYLNIYYF</sequence>
<dbReference type="GO" id="GO:0003677">
    <property type="term" value="F:DNA binding"/>
    <property type="evidence" value="ECO:0007669"/>
    <property type="project" value="InterPro"/>
</dbReference>
<feature type="domain" description="Response regulatory" evidence="7">
    <location>
        <begin position="1"/>
        <end position="116"/>
    </location>
</feature>
<keyword evidence="4" id="KW-0539">Nucleus</keyword>
<keyword evidence="6" id="KW-0472">Membrane</keyword>
<dbReference type="GO" id="GO:0000160">
    <property type="term" value="P:phosphorelay signal transduction system"/>
    <property type="evidence" value="ECO:0007669"/>
    <property type="project" value="UniProtKB-KW"/>
</dbReference>
<protein>
    <recommendedName>
        <fullName evidence="7">Response regulatory domain-containing protein</fullName>
    </recommendedName>
</protein>
<keyword evidence="6" id="KW-1133">Transmembrane helix</keyword>